<dbReference type="Proteomes" id="UP000321525">
    <property type="component" value="Unassembled WGS sequence"/>
</dbReference>
<dbReference type="AlphaFoldDB" id="A0A5C6QE73"/>
<dbReference type="GO" id="GO:0005829">
    <property type="term" value="C:cytosol"/>
    <property type="evidence" value="ECO:0007669"/>
    <property type="project" value="TreeGrafter"/>
</dbReference>
<dbReference type="Pfam" id="PF00270">
    <property type="entry name" value="DEAD"/>
    <property type="match status" value="1"/>
</dbReference>
<dbReference type="EMBL" id="VOLQ01000016">
    <property type="protein sequence ID" value="TWX66957.1"/>
    <property type="molecule type" value="Genomic_DNA"/>
</dbReference>
<evidence type="ECO:0000259" key="10">
    <source>
        <dbReference type="PROSITE" id="PS51195"/>
    </source>
</evidence>
<evidence type="ECO:0000256" key="4">
    <source>
        <dbReference type="ARBA" id="ARBA00022840"/>
    </source>
</evidence>
<evidence type="ECO:0000256" key="1">
    <source>
        <dbReference type="ARBA" id="ARBA00022741"/>
    </source>
</evidence>
<dbReference type="SMART" id="SM00487">
    <property type="entry name" value="DEXDc"/>
    <property type="match status" value="1"/>
</dbReference>
<comment type="subunit">
    <text evidence="5">Interacts with the 50S ribosomal subunit.</text>
</comment>
<evidence type="ECO:0000313" key="13">
    <source>
        <dbReference type="Proteomes" id="UP000321525"/>
    </source>
</evidence>
<dbReference type="PROSITE" id="PS51195">
    <property type="entry name" value="Q_MOTIF"/>
    <property type="match status" value="1"/>
</dbReference>
<dbReference type="PANTHER" id="PTHR47959">
    <property type="entry name" value="ATP-DEPENDENT RNA HELICASE RHLE-RELATED"/>
    <property type="match status" value="1"/>
</dbReference>
<dbReference type="Gene3D" id="3.40.50.300">
    <property type="entry name" value="P-loop containing nucleotide triphosphate hydrolases"/>
    <property type="match status" value="2"/>
</dbReference>
<keyword evidence="4 5" id="KW-0067">ATP-binding</keyword>
<organism evidence="12 14">
    <name type="scientific">Colwellia hornerae</name>
    <dbReference type="NCBI Taxonomy" id="89402"/>
    <lineage>
        <taxon>Bacteria</taxon>
        <taxon>Pseudomonadati</taxon>
        <taxon>Pseudomonadota</taxon>
        <taxon>Gammaproteobacteria</taxon>
        <taxon>Alteromonadales</taxon>
        <taxon>Colwelliaceae</taxon>
        <taxon>Colwellia</taxon>
    </lineage>
</organism>
<dbReference type="PROSITE" id="PS51192">
    <property type="entry name" value="HELICASE_ATP_BIND_1"/>
    <property type="match status" value="1"/>
</dbReference>
<keyword evidence="3 5" id="KW-0347">Helicase</keyword>
<evidence type="ECO:0000256" key="7">
    <source>
        <dbReference type="SAM" id="MobiDB-lite"/>
    </source>
</evidence>
<dbReference type="SUPFAM" id="SSF52540">
    <property type="entry name" value="P-loop containing nucleoside triphosphate hydrolases"/>
    <property type="match status" value="1"/>
</dbReference>
<dbReference type="InterPro" id="IPR050079">
    <property type="entry name" value="DEAD_box_RNA_helicase"/>
</dbReference>
<evidence type="ECO:0000256" key="2">
    <source>
        <dbReference type="ARBA" id="ARBA00022801"/>
    </source>
</evidence>
<dbReference type="CDD" id="cd00268">
    <property type="entry name" value="DEADc"/>
    <property type="match status" value="1"/>
</dbReference>
<keyword evidence="5" id="KW-0963">Cytoplasm</keyword>
<evidence type="ECO:0000256" key="5">
    <source>
        <dbReference type="HAMAP-Rule" id="MF_00967"/>
    </source>
</evidence>
<reference evidence="12 14" key="1">
    <citation type="submission" date="2019-07" db="EMBL/GenBank/DDBJ databases">
        <title>Genomes of sea-ice associated Colwellia species.</title>
        <authorList>
            <person name="Bowman J.P."/>
        </authorList>
    </citation>
    <scope>NUCLEOTIDE SEQUENCE [LARGE SCALE GENOMIC DNA]</scope>
    <source>
        <strain evidence="11 13">ACAM 607</strain>
        <strain evidence="12 14">IC036</strain>
    </source>
</reference>
<evidence type="ECO:0000259" key="8">
    <source>
        <dbReference type="PROSITE" id="PS51192"/>
    </source>
</evidence>
<dbReference type="EMBL" id="VOLR01000019">
    <property type="protein sequence ID" value="TWX57454.1"/>
    <property type="molecule type" value="Genomic_DNA"/>
</dbReference>
<dbReference type="InterPro" id="IPR044742">
    <property type="entry name" value="DEAD/DEAH_RhlB"/>
</dbReference>
<comment type="function">
    <text evidence="5">DEAD-box RNA helicase involved in the assembly of the 50S ribosomal subunit at low temperature. Exhibits RNA-stimulated ATP hydrolysis and RNA unwinding activity.</text>
</comment>
<dbReference type="Proteomes" id="UP000321917">
    <property type="component" value="Unassembled WGS sequence"/>
</dbReference>
<dbReference type="PANTHER" id="PTHR47959:SF3">
    <property type="entry name" value="ATP-DEPENDENT RNA HELICASE SRMB"/>
    <property type="match status" value="1"/>
</dbReference>
<comment type="subcellular location">
    <subcellularLocation>
        <location evidence="5">Cytoplasm</location>
    </subcellularLocation>
</comment>
<dbReference type="PROSITE" id="PS00039">
    <property type="entry name" value="DEAD_ATP_HELICASE"/>
    <property type="match status" value="1"/>
</dbReference>
<proteinExistence type="inferred from homology"/>
<dbReference type="InterPro" id="IPR028621">
    <property type="entry name" value="DEAD_helicase_SrmB"/>
</dbReference>
<comment type="similarity">
    <text evidence="5">Belongs to the DEAD box helicase family. SrmB subfamily.</text>
</comment>
<dbReference type="GO" id="GO:0003724">
    <property type="term" value="F:RNA helicase activity"/>
    <property type="evidence" value="ECO:0007669"/>
    <property type="project" value="UniProtKB-UniRule"/>
</dbReference>
<keyword evidence="1 5" id="KW-0547">Nucleotide-binding</keyword>
<feature type="domain" description="Helicase ATP-binding" evidence="8">
    <location>
        <begin position="31"/>
        <end position="205"/>
    </location>
</feature>
<comment type="catalytic activity">
    <reaction evidence="5">
        <text>ATP + H2O = ADP + phosphate + H(+)</text>
        <dbReference type="Rhea" id="RHEA:13065"/>
        <dbReference type="ChEBI" id="CHEBI:15377"/>
        <dbReference type="ChEBI" id="CHEBI:15378"/>
        <dbReference type="ChEBI" id="CHEBI:30616"/>
        <dbReference type="ChEBI" id="CHEBI:43474"/>
        <dbReference type="ChEBI" id="CHEBI:456216"/>
        <dbReference type="EC" id="3.6.4.13"/>
    </reaction>
</comment>
<evidence type="ECO:0000259" key="9">
    <source>
        <dbReference type="PROSITE" id="PS51194"/>
    </source>
</evidence>
<keyword evidence="2 5" id="KW-0378">Hydrolase</keyword>
<dbReference type="InterPro" id="IPR014014">
    <property type="entry name" value="RNA_helicase_DEAD_Q_motif"/>
</dbReference>
<dbReference type="InterPro" id="IPR000629">
    <property type="entry name" value="RNA-helicase_DEAD-box_CS"/>
</dbReference>
<gene>
    <name evidence="5 12" type="primary">srmB</name>
    <name evidence="11" type="ORF">ESZ26_13560</name>
    <name evidence="12" type="ORF">ESZ27_09710</name>
</gene>
<evidence type="ECO:0000256" key="6">
    <source>
        <dbReference type="PROSITE-ProRule" id="PRU00552"/>
    </source>
</evidence>
<name>A0A5C6QE73_9GAMM</name>
<dbReference type="Pfam" id="PF00271">
    <property type="entry name" value="Helicase_C"/>
    <property type="match status" value="1"/>
</dbReference>
<dbReference type="GO" id="GO:0005524">
    <property type="term" value="F:ATP binding"/>
    <property type="evidence" value="ECO:0007669"/>
    <property type="project" value="UniProtKB-UniRule"/>
</dbReference>
<dbReference type="CDD" id="cd18787">
    <property type="entry name" value="SF2_C_DEAD"/>
    <property type="match status" value="1"/>
</dbReference>
<feature type="short sequence motif" description="Q motif" evidence="6">
    <location>
        <begin position="1"/>
        <end position="28"/>
    </location>
</feature>
<dbReference type="RefSeq" id="WP_146800013.1">
    <property type="nucleotide sequence ID" value="NZ_VOLP01000018.1"/>
</dbReference>
<dbReference type="InterPro" id="IPR027417">
    <property type="entry name" value="P-loop_NTPase"/>
</dbReference>
<dbReference type="InterPro" id="IPR011545">
    <property type="entry name" value="DEAD/DEAH_box_helicase_dom"/>
</dbReference>
<comment type="caution">
    <text evidence="12">The sequence shown here is derived from an EMBL/GenBank/DDBJ whole genome shotgun (WGS) entry which is preliminary data.</text>
</comment>
<evidence type="ECO:0000313" key="12">
    <source>
        <dbReference type="EMBL" id="TWX66957.1"/>
    </source>
</evidence>
<dbReference type="OrthoDB" id="9805696at2"/>
<dbReference type="HAMAP" id="MF_00967">
    <property type="entry name" value="DEAD_helicase_SrmB"/>
    <property type="match status" value="1"/>
</dbReference>
<accession>A0A5C6QE73</accession>
<dbReference type="PROSITE" id="PS51194">
    <property type="entry name" value="HELICASE_CTER"/>
    <property type="match status" value="1"/>
</dbReference>
<feature type="domain" description="Helicase C-terminal" evidence="9">
    <location>
        <begin position="231"/>
        <end position="383"/>
    </location>
</feature>
<evidence type="ECO:0000256" key="3">
    <source>
        <dbReference type="ARBA" id="ARBA00022806"/>
    </source>
</evidence>
<evidence type="ECO:0000313" key="11">
    <source>
        <dbReference type="EMBL" id="TWX57454.1"/>
    </source>
</evidence>
<dbReference type="EC" id="3.6.4.13" evidence="5"/>
<sequence>MFEQFDLDSALLGGITNAGYKKPTSIQELVLPVAMTGKDVLASAPTGTGKTAAFILPIAQHLLDYPRKSPGFPRVLILSPTRELAIQTSEQCTQLTELTDIKTGLITGGVSYDSHKDVLTKNTDILVATPGRLLEYLESEQFEARDIEILVLDEADRMLDMGFSDAINRIVGEARWRKQTMLFSATLEGAGVLRFSKEVLNEPVFLEAHPSRKEKAKIHQWLHLADDKEHKFKLLINLLKQEGFERTVVFANKRETVQHLSGKLYAEEIPCAWLEGKMPQDKRNHAINRLRSGMVKVLVATDVAARGLDIDDITHVINFDMPRKADIYLHRIGRTGRAGNKGTAISLVEAHDMPVIAKIERYMDERLSRRNIEGLKPQYKESKIALKKPKIKISKSQKKAKAKKQAKRANKKK</sequence>
<dbReference type="InterPro" id="IPR001650">
    <property type="entry name" value="Helicase_C-like"/>
</dbReference>
<feature type="domain" description="DEAD-box RNA helicase Q" evidence="10">
    <location>
        <begin position="1"/>
        <end position="28"/>
    </location>
</feature>
<dbReference type="GO" id="GO:0003676">
    <property type="term" value="F:nucleic acid binding"/>
    <property type="evidence" value="ECO:0007669"/>
    <property type="project" value="InterPro"/>
</dbReference>
<dbReference type="NCBIfam" id="NF008394">
    <property type="entry name" value="PRK11192.1"/>
    <property type="match status" value="1"/>
</dbReference>
<keyword evidence="5" id="KW-0690">Ribosome biogenesis</keyword>
<dbReference type="InterPro" id="IPR014001">
    <property type="entry name" value="Helicase_ATP-bd"/>
</dbReference>
<keyword evidence="13" id="KW-1185">Reference proteome</keyword>
<protein>
    <recommendedName>
        <fullName evidence="5">ATP-dependent RNA helicase SrmB</fullName>
        <ecNumber evidence="5">3.6.4.13</ecNumber>
    </recommendedName>
</protein>
<feature type="region of interest" description="Disordered" evidence="7">
    <location>
        <begin position="386"/>
        <end position="413"/>
    </location>
</feature>
<dbReference type="SMART" id="SM00490">
    <property type="entry name" value="HELICc"/>
    <property type="match status" value="1"/>
</dbReference>
<dbReference type="GO" id="GO:0000027">
    <property type="term" value="P:ribosomal large subunit assembly"/>
    <property type="evidence" value="ECO:0007669"/>
    <property type="project" value="UniProtKB-UniRule"/>
</dbReference>
<evidence type="ECO:0000313" key="14">
    <source>
        <dbReference type="Proteomes" id="UP000321917"/>
    </source>
</evidence>
<dbReference type="GO" id="GO:0016787">
    <property type="term" value="F:hydrolase activity"/>
    <property type="evidence" value="ECO:0007669"/>
    <property type="project" value="UniProtKB-KW"/>
</dbReference>